<dbReference type="Proteomes" id="UP000050668">
    <property type="component" value="Unassembled WGS sequence"/>
</dbReference>
<feature type="transmembrane region" description="Helical" evidence="1">
    <location>
        <begin position="39"/>
        <end position="58"/>
    </location>
</feature>
<evidence type="ECO:0000313" key="2">
    <source>
        <dbReference type="EMBL" id="KOS67704.1"/>
    </source>
</evidence>
<keyword evidence="3" id="KW-1185">Reference proteome</keyword>
<keyword evidence="1" id="KW-0812">Transmembrane</keyword>
<evidence type="ECO:0000313" key="3">
    <source>
        <dbReference type="Proteomes" id="UP000050668"/>
    </source>
</evidence>
<gene>
    <name evidence="2" type="ORF">AEA09_03445</name>
</gene>
<evidence type="ECO:0000256" key="1">
    <source>
        <dbReference type="SAM" id="Phobius"/>
    </source>
</evidence>
<protein>
    <submittedName>
        <fullName evidence="2">Uncharacterized protein</fullName>
    </submittedName>
</protein>
<comment type="caution">
    <text evidence="2">The sequence shown here is derived from an EMBL/GenBank/DDBJ whole genome shotgun (WGS) entry which is preliminary data.</text>
</comment>
<organism evidence="2 3">
    <name type="scientific">Lysinibacillus contaminans</name>
    <dbReference type="NCBI Taxonomy" id="1293441"/>
    <lineage>
        <taxon>Bacteria</taxon>
        <taxon>Bacillati</taxon>
        <taxon>Bacillota</taxon>
        <taxon>Bacilli</taxon>
        <taxon>Bacillales</taxon>
        <taxon>Bacillaceae</taxon>
        <taxon>Lysinibacillus</taxon>
    </lineage>
</organism>
<reference evidence="3" key="1">
    <citation type="submission" date="2015-07" db="EMBL/GenBank/DDBJ databases">
        <title>Fjat-14205 dsm 2895.</title>
        <authorList>
            <person name="Liu B."/>
            <person name="Wang J."/>
            <person name="Zhu Y."/>
            <person name="Liu G."/>
            <person name="Chen Q."/>
            <person name="Chen Z."/>
            <person name="Lan J."/>
            <person name="Che J."/>
            <person name="Ge C."/>
            <person name="Shi H."/>
            <person name="Pan Z."/>
            <person name="Liu X."/>
        </authorList>
    </citation>
    <scope>NUCLEOTIDE SEQUENCE [LARGE SCALE GENOMIC DNA]</scope>
    <source>
        <strain evidence="3">DSM 25560</strain>
    </source>
</reference>
<proteinExistence type="predicted"/>
<dbReference type="EMBL" id="LGRV01000003">
    <property type="protein sequence ID" value="KOS67704.1"/>
    <property type="molecule type" value="Genomic_DNA"/>
</dbReference>
<feature type="transmembrane region" description="Helical" evidence="1">
    <location>
        <begin position="12"/>
        <end position="33"/>
    </location>
</feature>
<keyword evidence="1" id="KW-1133">Transmembrane helix</keyword>
<keyword evidence="1" id="KW-0472">Membrane</keyword>
<accession>A0ABR5JYX9</accession>
<sequence>MNNKKLYFISRFKSIVLYLFFFFIVLFIISKIIGPPKHYKTPILAMIFGGFILEWWQYRDWKKNAHK</sequence>
<name>A0ABR5JYX9_9BACI</name>